<dbReference type="Pfam" id="PF10502">
    <property type="entry name" value="Peptidase_S26"/>
    <property type="match status" value="1"/>
</dbReference>
<evidence type="ECO:0000256" key="4">
    <source>
        <dbReference type="ARBA" id="ARBA00022764"/>
    </source>
</evidence>
<sequence length="132" mass="13841">MLLDRAAQVGDTVFVCLPTTATVMDGKTRGYLRPGLCPGGFGPLIKTIIAVGGQQVDVASGVSVDGRVIPSSRPLARDGRGRPLRPYEGGVVPARSIFLHSAFSGSWDSRYFGPIPEEGILGLASEVLTFAP</sequence>
<dbReference type="Proteomes" id="UP000216363">
    <property type="component" value="Unassembled WGS sequence"/>
</dbReference>
<dbReference type="NCBIfam" id="NF010412">
    <property type="entry name" value="PRK13838.1"/>
    <property type="match status" value="1"/>
</dbReference>
<dbReference type="InterPro" id="IPR036286">
    <property type="entry name" value="LexA/Signal_pep-like_sf"/>
</dbReference>
<comment type="similarity">
    <text evidence="2">Belongs to the peptidase S26C family.</text>
</comment>
<gene>
    <name evidence="7" type="primary">traF</name>
    <name evidence="7" type="ORF">CES86_5575</name>
</gene>
<dbReference type="SUPFAM" id="SSF51306">
    <property type="entry name" value="LexA/Signal peptidase"/>
    <property type="match status" value="1"/>
</dbReference>
<proteinExistence type="inferred from homology"/>
<dbReference type="EMBL" id="NNRN01000019">
    <property type="protein sequence ID" value="OYR32695.1"/>
    <property type="molecule type" value="Genomic_DNA"/>
</dbReference>
<feature type="domain" description="Peptidase S26" evidence="6">
    <location>
        <begin position="6"/>
        <end position="126"/>
    </location>
</feature>
<dbReference type="GO" id="GO:0042597">
    <property type="term" value="C:periplasmic space"/>
    <property type="evidence" value="ECO:0007669"/>
    <property type="project" value="UniProtKB-SubCell"/>
</dbReference>
<dbReference type="InterPro" id="IPR019533">
    <property type="entry name" value="Peptidase_S26"/>
</dbReference>
<comment type="caution">
    <text evidence="7">The sequence shown here is derived from an EMBL/GenBank/DDBJ whole genome shotgun (WGS) entry which is preliminary data.</text>
</comment>
<dbReference type="Gene3D" id="2.10.109.10">
    <property type="entry name" value="Umud Fragment, subunit A"/>
    <property type="match status" value="1"/>
</dbReference>
<keyword evidence="4" id="KW-0574">Periplasm</keyword>
<dbReference type="GO" id="GO:0006465">
    <property type="term" value="P:signal peptide processing"/>
    <property type="evidence" value="ECO:0007669"/>
    <property type="project" value="InterPro"/>
</dbReference>
<dbReference type="GO" id="GO:0004252">
    <property type="term" value="F:serine-type endopeptidase activity"/>
    <property type="evidence" value="ECO:0007669"/>
    <property type="project" value="InterPro"/>
</dbReference>
<comment type="subcellular location">
    <subcellularLocation>
        <location evidence="1">Periplasm</location>
    </subcellularLocation>
</comment>
<dbReference type="InterPro" id="IPR014139">
    <property type="entry name" value="Peptidase_S26C_TraF"/>
</dbReference>
<evidence type="ECO:0000256" key="5">
    <source>
        <dbReference type="ARBA" id="ARBA00022971"/>
    </source>
</evidence>
<accession>A0A256GZP3</accession>
<organism evidence="7 8">
    <name type="scientific">Brucella lupini</name>
    <dbReference type="NCBI Taxonomy" id="255457"/>
    <lineage>
        <taxon>Bacteria</taxon>
        <taxon>Pseudomonadati</taxon>
        <taxon>Pseudomonadota</taxon>
        <taxon>Alphaproteobacteria</taxon>
        <taxon>Hyphomicrobiales</taxon>
        <taxon>Brucellaceae</taxon>
        <taxon>Brucella/Ochrobactrum group</taxon>
        <taxon>Brucella</taxon>
    </lineage>
</organism>
<evidence type="ECO:0000256" key="1">
    <source>
        <dbReference type="ARBA" id="ARBA00004418"/>
    </source>
</evidence>
<reference evidence="7 8" key="1">
    <citation type="submission" date="2017-07" db="EMBL/GenBank/DDBJ databases">
        <title>Draft genome of Ochrobactrum lupini type strain LUP21.</title>
        <authorList>
            <person name="Krzyzanowska D.M."/>
            <person name="Jafra S."/>
        </authorList>
    </citation>
    <scope>NUCLEOTIDE SEQUENCE [LARGE SCALE GENOMIC DNA]</scope>
    <source>
        <strain evidence="7 8">LUP21</strain>
    </source>
</reference>
<keyword evidence="5" id="KW-0184">Conjugation</keyword>
<protein>
    <submittedName>
        <fullName evidence="7">Conjugative transfer signal peptidase TraF</fullName>
    </submittedName>
</protein>
<name>A0A256GZP3_9HYPH</name>
<evidence type="ECO:0000313" key="7">
    <source>
        <dbReference type="EMBL" id="OYR32695.1"/>
    </source>
</evidence>
<evidence type="ECO:0000259" key="6">
    <source>
        <dbReference type="Pfam" id="PF10502"/>
    </source>
</evidence>
<keyword evidence="3" id="KW-0732">Signal</keyword>
<dbReference type="NCBIfam" id="TIGR02771">
    <property type="entry name" value="TraF_Ti"/>
    <property type="match status" value="1"/>
</dbReference>
<evidence type="ECO:0000313" key="8">
    <source>
        <dbReference type="Proteomes" id="UP000216363"/>
    </source>
</evidence>
<evidence type="ECO:0000256" key="2">
    <source>
        <dbReference type="ARBA" id="ARBA00005849"/>
    </source>
</evidence>
<evidence type="ECO:0000256" key="3">
    <source>
        <dbReference type="ARBA" id="ARBA00022729"/>
    </source>
</evidence>
<dbReference type="AlphaFoldDB" id="A0A256GZP3"/>